<proteinExistence type="inferred from homology"/>
<dbReference type="EMBL" id="JARPTC010000021">
    <property type="protein sequence ID" value="MDO7788458.1"/>
    <property type="molecule type" value="Genomic_DNA"/>
</dbReference>
<comment type="function">
    <text evidence="7 10">Allows the formation of correctly charged Asn-tRNA(Asn) or Gln-tRNA(Gln) through the transamidation of misacylated Asp-tRNA(Asn) or Glu-tRNA(Gln) in organisms which lack either or both of asparaginyl-tRNA or glutaminyl-tRNA synthetases. The reaction takes place in the presence of glutamine and ATP through an activated phospho-Asp-tRNA(Asn) or phospho-Glu-tRNA(Gln).</text>
</comment>
<dbReference type="InterPro" id="IPR042114">
    <property type="entry name" value="GatB_C_1"/>
</dbReference>
<dbReference type="NCBIfam" id="NF004015">
    <property type="entry name" value="PRK05477.1-5"/>
    <property type="match status" value="1"/>
</dbReference>
<evidence type="ECO:0000259" key="11">
    <source>
        <dbReference type="SMART" id="SM00845"/>
    </source>
</evidence>
<dbReference type="Pfam" id="PF02934">
    <property type="entry name" value="GatB_N"/>
    <property type="match status" value="1"/>
</dbReference>
<evidence type="ECO:0000256" key="7">
    <source>
        <dbReference type="ARBA" id="ARBA00024799"/>
    </source>
</evidence>
<dbReference type="NCBIfam" id="TIGR00133">
    <property type="entry name" value="gatB"/>
    <property type="match status" value="1"/>
</dbReference>
<dbReference type="FunFam" id="1.10.10.410:FF:000001">
    <property type="entry name" value="Aspartyl/glutamyl-tRNA(Asn/Gln) amidotransferase subunit B"/>
    <property type="match status" value="1"/>
</dbReference>
<evidence type="ECO:0000256" key="8">
    <source>
        <dbReference type="ARBA" id="ARBA00047380"/>
    </source>
</evidence>
<gene>
    <name evidence="10 12" type="primary">gatB</name>
    <name evidence="12" type="ORF">P6N53_14615</name>
</gene>
<dbReference type="EC" id="6.3.5.-" evidence="10"/>
<dbReference type="InterPro" id="IPR003789">
    <property type="entry name" value="Asn/Gln_tRNA_amidoTrase-B-like"/>
</dbReference>
<dbReference type="InterPro" id="IPR017958">
    <property type="entry name" value="Gln-tRNA_amidoTrfase_suB_CS"/>
</dbReference>
<dbReference type="SUPFAM" id="SSF55931">
    <property type="entry name" value="Glutamine synthetase/guanido kinase"/>
    <property type="match status" value="1"/>
</dbReference>
<evidence type="ECO:0000313" key="13">
    <source>
        <dbReference type="Proteomes" id="UP001172911"/>
    </source>
</evidence>
<dbReference type="AlphaFoldDB" id="A0AAW7ZGS2"/>
<dbReference type="PROSITE" id="PS01234">
    <property type="entry name" value="GATB"/>
    <property type="match status" value="1"/>
</dbReference>
<evidence type="ECO:0000256" key="2">
    <source>
        <dbReference type="ARBA" id="ARBA00011123"/>
    </source>
</evidence>
<protein>
    <recommendedName>
        <fullName evidence="10">Aspartyl/glutamyl-tRNA(Asn/Gln) amidotransferase subunit B</fullName>
        <shortName evidence="10">Asp/Glu-ADT subunit B</shortName>
        <ecNumber evidence="10">6.3.5.-</ecNumber>
    </recommendedName>
</protein>
<evidence type="ECO:0000256" key="1">
    <source>
        <dbReference type="ARBA" id="ARBA00005306"/>
    </source>
</evidence>
<reference evidence="12" key="2">
    <citation type="submission" date="2023-03" db="EMBL/GenBank/DDBJ databases">
        <authorList>
            <person name="Zhang Z."/>
        </authorList>
    </citation>
    <scope>NUCLEOTIDE SEQUENCE</scope>
    <source>
        <strain evidence="12">DSA</strain>
    </source>
</reference>
<dbReference type="NCBIfam" id="NF004012">
    <property type="entry name" value="PRK05477.1-2"/>
    <property type="match status" value="1"/>
</dbReference>
<evidence type="ECO:0000256" key="9">
    <source>
        <dbReference type="ARBA" id="ARBA00047913"/>
    </source>
</evidence>
<comment type="catalytic activity">
    <reaction evidence="9 10">
        <text>L-glutamyl-tRNA(Gln) + L-glutamine + ATP + H2O = L-glutaminyl-tRNA(Gln) + L-glutamate + ADP + phosphate + H(+)</text>
        <dbReference type="Rhea" id="RHEA:17521"/>
        <dbReference type="Rhea" id="RHEA-COMP:9681"/>
        <dbReference type="Rhea" id="RHEA-COMP:9684"/>
        <dbReference type="ChEBI" id="CHEBI:15377"/>
        <dbReference type="ChEBI" id="CHEBI:15378"/>
        <dbReference type="ChEBI" id="CHEBI:29985"/>
        <dbReference type="ChEBI" id="CHEBI:30616"/>
        <dbReference type="ChEBI" id="CHEBI:43474"/>
        <dbReference type="ChEBI" id="CHEBI:58359"/>
        <dbReference type="ChEBI" id="CHEBI:78520"/>
        <dbReference type="ChEBI" id="CHEBI:78521"/>
        <dbReference type="ChEBI" id="CHEBI:456216"/>
    </reaction>
</comment>
<feature type="domain" description="Asn/Gln amidotransferase" evidence="11">
    <location>
        <begin position="331"/>
        <end position="478"/>
    </location>
</feature>
<dbReference type="InterPro" id="IPR006075">
    <property type="entry name" value="Asn/Gln-tRNA_Trfase_suB/E_cat"/>
</dbReference>
<dbReference type="Gene3D" id="1.10.10.410">
    <property type="match status" value="1"/>
</dbReference>
<dbReference type="GO" id="GO:0005524">
    <property type="term" value="F:ATP binding"/>
    <property type="evidence" value="ECO:0007669"/>
    <property type="project" value="UniProtKB-KW"/>
</dbReference>
<dbReference type="Pfam" id="PF02637">
    <property type="entry name" value="GatB_Yqey"/>
    <property type="match status" value="1"/>
</dbReference>
<comment type="catalytic activity">
    <reaction evidence="8 10">
        <text>L-aspartyl-tRNA(Asn) + L-glutamine + ATP + H2O = L-asparaginyl-tRNA(Asn) + L-glutamate + ADP + phosphate + 2 H(+)</text>
        <dbReference type="Rhea" id="RHEA:14513"/>
        <dbReference type="Rhea" id="RHEA-COMP:9674"/>
        <dbReference type="Rhea" id="RHEA-COMP:9677"/>
        <dbReference type="ChEBI" id="CHEBI:15377"/>
        <dbReference type="ChEBI" id="CHEBI:15378"/>
        <dbReference type="ChEBI" id="CHEBI:29985"/>
        <dbReference type="ChEBI" id="CHEBI:30616"/>
        <dbReference type="ChEBI" id="CHEBI:43474"/>
        <dbReference type="ChEBI" id="CHEBI:58359"/>
        <dbReference type="ChEBI" id="CHEBI:78515"/>
        <dbReference type="ChEBI" id="CHEBI:78516"/>
        <dbReference type="ChEBI" id="CHEBI:456216"/>
    </reaction>
</comment>
<keyword evidence="13" id="KW-1185">Reference proteome</keyword>
<keyword evidence="4 10" id="KW-0547">Nucleotide-binding</keyword>
<evidence type="ECO:0000256" key="10">
    <source>
        <dbReference type="HAMAP-Rule" id="MF_00121"/>
    </source>
</evidence>
<dbReference type="GO" id="GO:0050567">
    <property type="term" value="F:glutaminyl-tRNA synthase (glutamine-hydrolyzing) activity"/>
    <property type="evidence" value="ECO:0007669"/>
    <property type="project" value="UniProtKB-UniRule"/>
</dbReference>
<dbReference type="HAMAP" id="MF_00121">
    <property type="entry name" value="GatB"/>
    <property type="match status" value="1"/>
</dbReference>
<dbReference type="SUPFAM" id="SSF89095">
    <property type="entry name" value="GatB/YqeY motif"/>
    <property type="match status" value="1"/>
</dbReference>
<keyword evidence="3 10" id="KW-0436">Ligase</keyword>
<evidence type="ECO:0000256" key="6">
    <source>
        <dbReference type="ARBA" id="ARBA00022917"/>
    </source>
</evidence>
<dbReference type="SMART" id="SM00845">
    <property type="entry name" value="GatB_Yqey"/>
    <property type="match status" value="1"/>
</dbReference>
<comment type="caution">
    <text evidence="12">The sequence shown here is derived from an EMBL/GenBank/DDBJ whole genome shotgun (WGS) entry which is preliminary data.</text>
</comment>
<keyword evidence="6 10" id="KW-0648">Protein biosynthesis</keyword>
<dbReference type="NCBIfam" id="NF004014">
    <property type="entry name" value="PRK05477.1-4"/>
    <property type="match status" value="1"/>
</dbReference>
<dbReference type="InterPro" id="IPR004413">
    <property type="entry name" value="GatB"/>
</dbReference>
<dbReference type="InterPro" id="IPR018027">
    <property type="entry name" value="Asn/Gln_amidotransferase"/>
</dbReference>
<dbReference type="GO" id="GO:0070681">
    <property type="term" value="P:glutaminyl-tRNAGln biosynthesis via transamidation"/>
    <property type="evidence" value="ECO:0007669"/>
    <property type="project" value="TreeGrafter"/>
</dbReference>
<comment type="similarity">
    <text evidence="1 10">Belongs to the GatB/GatE family. GatB subfamily.</text>
</comment>
<evidence type="ECO:0000256" key="4">
    <source>
        <dbReference type="ARBA" id="ARBA00022741"/>
    </source>
</evidence>
<evidence type="ECO:0000256" key="5">
    <source>
        <dbReference type="ARBA" id="ARBA00022840"/>
    </source>
</evidence>
<dbReference type="PANTHER" id="PTHR11659:SF0">
    <property type="entry name" value="GLUTAMYL-TRNA(GLN) AMIDOTRANSFERASE SUBUNIT B, MITOCHONDRIAL"/>
    <property type="match status" value="1"/>
</dbReference>
<dbReference type="InterPro" id="IPR014746">
    <property type="entry name" value="Gln_synth/guanido_kin_cat_dom"/>
</dbReference>
<dbReference type="PANTHER" id="PTHR11659">
    <property type="entry name" value="GLUTAMYL-TRNA GLN AMIDOTRANSFERASE SUBUNIT B MITOCHONDRIAL AND PROKARYOTIC PET112-RELATED"/>
    <property type="match status" value="1"/>
</dbReference>
<dbReference type="InterPro" id="IPR023168">
    <property type="entry name" value="GatB_Yqey_C_2"/>
</dbReference>
<evidence type="ECO:0000256" key="3">
    <source>
        <dbReference type="ARBA" id="ARBA00022598"/>
    </source>
</evidence>
<dbReference type="InterPro" id="IPR017959">
    <property type="entry name" value="Asn/Gln-tRNA_amidoTrfase_suB/E"/>
</dbReference>
<reference evidence="12" key="1">
    <citation type="journal article" date="2023" name="J. Hazard. Mater.">
        <title>Anaerobic biodegradation of pyrene and benzo[a]pyrene by a new sulfate-reducing Desulforamulus aquiferis strain DSA.</title>
        <authorList>
            <person name="Zhang Z."/>
            <person name="Sun J."/>
            <person name="Gong X."/>
            <person name="Wang C."/>
            <person name="Wang H."/>
        </authorList>
    </citation>
    <scope>NUCLEOTIDE SEQUENCE</scope>
    <source>
        <strain evidence="12">DSA</strain>
    </source>
</reference>
<organism evidence="12 13">
    <name type="scientific">Desulforamulus aquiferis</name>
    <dbReference type="NCBI Taxonomy" id="1397668"/>
    <lineage>
        <taxon>Bacteria</taxon>
        <taxon>Bacillati</taxon>
        <taxon>Bacillota</taxon>
        <taxon>Clostridia</taxon>
        <taxon>Eubacteriales</taxon>
        <taxon>Peptococcaceae</taxon>
        <taxon>Desulforamulus</taxon>
    </lineage>
</organism>
<dbReference type="RefSeq" id="WP_304544415.1">
    <property type="nucleotide sequence ID" value="NZ_JARPTC010000021.1"/>
</dbReference>
<accession>A0AAW7ZGS2</accession>
<dbReference type="GO" id="GO:0006412">
    <property type="term" value="P:translation"/>
    <property type="evidence" value="ECO:0007669"/>
    <property type="project" value="UniProtKB-UniRule"/>
</dbReference>
<comment type="subunit">
    <text evidence="2 10">Heterotrimer of A, B and C subunits.</text>
</comment>
<name>A0AAW7ZGS2_9FIRM</name>
<sequence length="479" mass="53833">MTQYETVIGIEVHVELKTNTKIFCHSTTEFGGDPNTHVCPVCLGLPGTLPVLNKRVVEYAVRASLALNCQVANFSKFDRKNYYYPDLPKNYQISQYDLPIAEHGYLDIEVDGQTKRIGITRVHMEEDAGKLVHQGNIMTTPYSLVDYNRTGVPLIEIVSEPDLSSPEEARAYVEKLRAIIQYTGVSDCRMEEGSLRCDANVSVRPTGQKEFGTKAEIKNMNSFRALQRAVAYEVERQIGVLESGGKIVQETRTWDEAKGITLSMRSKEQAHDYRYFPDPDLVPLVLDNEWVDFIRQSLPELPDQRKARYAEELGLPAYDATVLTLTKEMSDYFEETLKYYDGPKVVSNWMMGEMSRLLNASGMEIEQCKINPGQLADMLKLMDKGTISNKIAKTVFEEMFSTGKDPEQIVKEKGLVQISDEGAIAAVVEQVIAANPKSVEDFRAGKDRAIGFLVGQVMKATKGKANPEMVNKLLKEKLQ</sequence>
<keyword evidence="5 10" id="KW-0067">ATP-binding</keyword>
<dbReference type="FunFam" id="1.10.150.380:FF:000001">
    <property type="entry name" value="Aspartyl/glutamyl-tRNA(Asn/Gln) amidotransferase subunit B"/>
    <property type="match status" value="1"/>
</dbReference>
<evidence type="ECO:0000313" key="12">
    <source>
        <dbReference type="EMBL" id="MDO7788458.1"/>
    </source>
</evidence>
<dbReference type="Gene3D" id="1.10.150.380">
    <property type="entry name" value="GatB domain, N-terminal subdomain"/>
    <property type="match status" value="1"/>
</dbReference>
<dbReference type="Proteomes" id="UP001172911">
    <property type="component" value="Unassembled WGS sequence"/>
</dbReference>